<dbReference type="SUPFAM" id="SSF55120">
    <property type="entry name" value="Pseudouridine synthase"/>
    <property type="match status" value="1"/>
</dbReference>
<dbReference type="InterPro" id="IPR020103">
    <property type="entry name" value="PsdUridine_synth_cat_dom_sf"/>
</dbReference>
<dbReference type="Pfam" id="PF00849">
    <property type="entry name" value="PseudoU_synth_2"/>
    <property type="match status" value="1"/>
</dbReference>
<proteinExistence type="inferred from homology"/>
<dbReference type="GO" id="GO:0000455">
    <property type="term" value="P:enzyme-directed rRNA pseudouridine synthesis"/>
    <property type="evidence" value="ECO:0007669"/>
    <property type="project" value="TreeGrafter"/>
</dbReference>
<dbReference type="Proteomes" id="UP000494265">
    <property type="component" value="Unassembled WGS sequence"/>
</dbReference>
<dbReference type="NCBIfam" id="TIGR00005">
    <property type="entry name" value="rluA_subfam"/>
    <property type="match status" value="1"/>
</dbReference>
<dbReference type="GO" id="GO:0140098">
    <property type="term" value="F:catalytic activity, acting on RNA"/>
    <property type="evidence" value="ECO:0007669"/>
    <property type="project" value="UniProtKB-ARBA"/>
</dbReference>
<feature type="domain" description="Pseudouridine synthase RsuA/RluA-like" evidence="5">
    <location>
        <begin position="90"/>
        <end position="241"/>
    </location>
</feature>
<keyword evidence="4" id="KW-0413">Isomerase</keyword>
<evidence type="ECO:0000259" key="5">
    <source>
        <dbReference type="Pfam" id="PF00849"/>
    </source>
</evidence>
<dbReference type="EC" id="5.4.99.-" evidence="4"/>
<evidence type="ECO:0000256" key="1">
    <source>
        <dbReference type="ARBA" id="ARBA00000073"/>
    </source>
</evidence>
<evidence type="ECO:0000313" key="6">
    <source>
        <dbReference type="EMBL" id="GET07287.1"/>
    </source>
</evidence>
<dbReference type="AlphaFoldDB" id="A0A6F9XQ15"/>
<dbReference type="GO" id="GO:0003723">
    <property type="term" value="F:RNA binding"/>
    <property type="evidence" value="ECO:0007669"/>
    <property type="project" value="InterPro"/>
</dbReference>
<dbReference type="InterPro" id="IPR006225">
    <property type="entry name" value="PsdUridine_synth_RluC/D"/>
</dbReference>
<dbReference type="CDD" id="cd02869">
    <property type="entry name" value="PseudoU_synth_RluA_like"/>
    <property type="match status" value="1"/>
</dbReference>
<comment type="similarity">
    <text evidence="2 4">Belongs to the pseudouridine synthase RluA family.</text>
</comment>
<dbReference type="Gene3D" id="3.30.2350.10">
    <property type="entry name" value="Pseudouridine synthase"/>
    <property type="match status" value="1"/>
</dbReference>
<dbReference type="EMBL" id="BLAM01000228">
    <property type="protein sequence ID" value="GET07287.1"/>
    <property type="molecule type" value="Genomic_DNA"/>
</dbReference>
<dbReference type="GO" id="GO:0009982">
    <property type="term" value="F:pseudouridine synthase activity"/>
    <property type="evidence" value="ECO:0007669"/>
    <property type="project" value="InterPro"/>
</dbReference>
<reference evidence="6" key="1">
    <citation type="submission" date="2019-10" db="EMBL/GenBank/DDBJ databases">
        <title>Lactobacillus agilis SY212 Whole Genome Sequencing Project.</title>
        <authorList>
            <person name="Suzuki S."/>
            <person name="Endo A."/>
            <person name="Maeno S."/>
            <person name="Shiwa Y."/>
            <person name="Matsutani M."/>
            <person name="Kajikawa A."/>
        </authorList>
    </citation>
    <scope>NUCLEOTIDE SEQUENCE</scope>
    <source>
        <strain evidence="6">SY212</strain>
    </source>
</reference>
<gene>
    <name evidence="6" type="primary">rluD_3</name>
    <name evidence="6" type="ORF">SY212_23170</name>
</gene>
<evidence type="ECO:0000256" key="3">
    <source>
        <dbReference type="PIRSR" id="PIRSR606225-1"/>
    </source>
</evidence>
<accession>A0A6F9XQ15</accession>
<dbReference type="InterPro" id="IPR050188">
    <property type="entry name" value="RluA_PseudoU_synthase"/>
</dbReference>
<sequence>MTSMEIKWTYQEQAPIKLKTFLKQKGLSRRLLATIRNDNGQVEVNGKSGRIVDKLYPNDQVWLRLPVEKNRKQSLAKSYVPLKIIYEDRDFLVIDKPARVATIPSRLHPVDSLVNRVAGYYDLRGYQGIIPHVATRLDRDTSGLVLFAKHRLAHALLDQQLRQHEIDKRYWALLTGPVTWTKLEVNQPIARLATSTMKRGVAADGKAALTDFEVIHRLGKATLCQVKLHTGRTHQIRVHSQYLGHPLVGDELYGGNIELPLQRQALHCQQLSFYHPFLEKQLRFVSELPADMQGYIEKNR</sequence>
<evidence type="ECO:0000256" key="4">
    <source>
        <dbReference type="RuleBase" id="RU362028"/>
    </source>
</evidence>
<protein>
    <recommendedName>
        <fullName evidence="4">Pseudouridine synthase</fullName>
        <ecNumber evidence="4">5.4.99.-</ecNumber>
    </recommendedName>
</protein>
<comment type="caution">
    <text evidence="6">The sequence shown here is derived from an EMBL/GenBank/DDBJ whole genome shotgun (WGS) entry which is preliminary data.</text>
</comment>
<comment type="function">
    <text evidence="4">Responsible for synthesis of pseudouridine from uracil.</text>
</comment>
<organism evidence="6">
    <name type="scientific">Ligilactobacillus agilis</name>
    <dbReference type="NCBI Taxonomy" id="1601"/>
    <lineage>
        <taxon>Bacteria</taxon>
        <taxon>Bacillati</taxon>
        <taxon>Bacillota</taxon>
        <taxon>Bacilli</taxon>
        <taxon>Lactobacillales</taxon>
        <taxon>Lactobacillaceae</taxon>
        <taxon>Ligilactobacillus</taxon>
    </lineage>
</organism>
<dbReference type="InterPro" id="IPR006145">
    <property type="entry name" value="PsdUridine_synth_RsuA/RluA"/>
</dbReference>
<dbReference type="PANTHER" id="PTHR21600">
    <property type="entry name" value="MITOCHONDRIAL RNA PSEUDOURIDINE SYNTHASE"/>
    <property type="match status" value="1"/>
</dbReference>
<dbReference type="PANTHER" id="PTHR21600:SF35">
    <property type="entry name" value="PSEUDOURIDINE SYNTHASE"/>
    <property type="match status" value="1"/>
</dbReference>
<evidence type="ECO:0000256" key="2">
    <source>
        <dbReference type="ARBA" id="ARBA00010876"/>
    </source>
</evidence>
<comment type="catalytic activity">
    <reaction evidence="1 4">
        <text>a uridine in RNA = a pseudouridine in RNA</text>
        <dbReference type="Rhea" id="RHEA:48348"/>
        <dbReference type="Rhea" id="RHEA-COMP:12068"/>
        <dbReference type="Rhea" id="RHEA-COMP:12069"/>
        <dbReference type="ChEBI" id="CHEBI:65314"/>
        <dbReference type="ChEBI" id="CHEBI:65315"/>
    </reaction>
</comment>
<name>A0A6F9XQ15_9LACO</name>
<feature type="active site" evidence="3">
    <location>
        <position position="138"/>
    </location>
</feature>